<comment type="caution">
    <text evidence="2">The sequence shown here is derived from an EMBL/GenBank/DDBJ whole genome shotgun (WGS) entry which is preliminary data.</text>
</comment>
<organism evidence="2 3">
    <name type="scientific">Pseudomonas moraviensis</name>
    <dbReference type="NCBI Taxonomy" id="321662"/>
    <lineage>
        <taxon>Bacteria</taxon>
        <taxon>Pseudomonadati</taxon>
        <taxon>Pseudomonadota</taxon>
        <taxon>Gammaproteobacteria</taxon>
        <taxon>Pseudomonadales</taxon>
        <taxon>Pseudomonadaceae</taxon>
        <taxon>Pseudomonas</taxon>
    </lineage>
</organism>
<dbReference type="EMBL" id="NRST01000001">
    <property type="protein sequence ID" value="PAW54591.1"/>
    <property type="molecule type" value="Genomic_DNA"/>
</dbReference>
<keyword evidence="3" id="KW-1185">Reference proteome</keyword>
<accession>A0A2A2PH78</accession>
<dbReference type="RefSeq" id="WP_095667099.1">
    <property type="nucleotide sequence ID" value="NZ_NRSS01000004.1"/>
</dbReference>
<evidence type="ECO:0000313" key="3">
    <source>
        <dbReference type="Proteomes" id="UP000217830"/>
    </source>
</evidence>
<name>A0A2A2PH78_9PSED</name>
<protein>
    <submittedName>
        <fullName evidence="2">Uncharacterized protein</fullName>
    </submittedName>
</protein>
<gene>
    <name evidence="2" type="ORF">CKQ80_04555</name>
</gene>
<evidence type="ECO:0000313" key="2">
    <source>
        <dbReference type="EMBL" id="PAW54591.1"/>
    </source>
</evidence>
<proteinExistence type="predicted"/>
<feature type="region of interest" description="Disordered" evidence="1">
    <location>
        <begin position="32"/>
        <end position="62"/>
    </location>
</feature>
<dbReference type="AlphaFoldDB" id="A0A2A2PH78"/>
<dbReference type="Proteomes" id="UP000217830">
    <property type="component" value="Unassembled WGS sequence"/>
</dbReference>
<reference evidence="2 3" key="1">
    <citation type="submission" date="2017-08" db="EMBL/GenBank/DDBJ databases">
        <title>Draft Genome Sequence of Pseudomonas moraviensis TYU6, isolated from Taxus cuspidata by using PacBio Single-Molecule Real-Time Technology.</title>
        <authorList>
            <person name="Baek K.-H."/>
            <person name="Mishra A.K."/>
        </authorList>
    </citation>
    <scope>NUCLEOTIDE SEQUENCE [LARGE SCALE GENOMIC DNA]</scope>
    <source>
        <strain evidence="2 3">TYU6</strain>
    </source>
</reference>
<sequence>MTDPYIEDDGAEFSFNNCVRCGQTEYQSGFGEDPVQTGKIKSAVPKGPKAKFLPKVSARSRK</sequence>
<evidence type="ECO:0000256" key="1">
    <source>
        <dbReference type="SAM" id="MobiDB-lite"/>
    </source>
</evidence>